<dbReference type="InterPro" id="IPR018739">
    <property type="entry name" value="DUF2281"/>
</dbReference>
<evidence type="ECO:0000259" key="1">
    <source>
        <dbReference type="Pfam" id="PF10047"/>
    </source>
</evidence>
<dbReference type="EMBL" id="CP030139">
    <property type="protein sequence ID" value="AZB73405.1"/>
    <property type="molecule type" value="Genomic_DNA"/>
</dbReference>
<accession>A0AAN1QQ13</accession>
<feature type="domain" description="DUF2281" evidence="1">
    <location>
        <begin position="5"/>
        <end position="72"/>
    </location>
</feature>
<dbReference type="AlphaFoldDB" id="A0AAN1QQ13"/>
<sequence length="74" mass="8730">MVQPTILEKLEQLPESLQVEVLHYIEFLTDRYSKETIAADEPRKKRGGLGILKGQIWMSDDFDEPLEEMKEYME</sequence>
<reference evidence="2 3" key="1">
    <citation type="journal article" date="2018" name="Sci. Rep.">
        <title>Genome Features and Biochemical Characteristics of a Robust, Fast Growing and Naturally Transformable Cyanobacterium Synechococcus elongatus PCC 11801 Isolated from India.</title>
        <authorList>
            <person name="Jaiswal D."/>
            <person name="Sengupta A."/>
            <person name="Sohoni S."/>
            <person name="Sengupta S."/>
            <person name="Phadnavis A.G."/>
            <person name="Pakrasi H.B."/>
            <person name="Wangikar P.P."/>
        </authorList>
    </citation>
    <scope>NUCLEOTIDE SEQUENCE [LARGE SCALE GENOMIC DNA]</scope>
    <source>
        <strain evidence="2 3">PCC 11801</strain>
    </source>
</reference>
<protein>
    <submittedName>
        <fullName evidence="2">DUF2281 domain-containing protein</fullName>
    </submittedName>
</protein>
<evidence type="ECO:0000313" key="2">
    <source>
        <dbReference type="EMBL" id="AZB73405.1"/>
    </source>
</evidence>
<dbReference type="Proteomes" id="UP000267249">
    <property type="component" value="Chromosome"/>
</dbReference>
<dbReference type="RefSeq" id="WP_208674215.1">
    <property type="nucleotide sequence ID" value="NZ_CP030139.2"/>
</dbReference>
<gene>
    <name evidence="2" type="ORF">DOP62_12420</name>
</gene>
<name>A0AAN1QQ13_SYNEL</name>
<evidence type="ECO:0000313" key="3">
    <source>
        <dbReference type="Proteomes" id="UP000267249"/>
    </source>
</evidence>
<dbReference type="Pfam" id="PF10047">
    <property type="entry name" value="DUF2281"/>
    <property type="match status" value="1"/>
</dbReference>
<organism evidence="2 3">
    <name type="scientific">Synechococcus elongatus PCC 11801</name>
    <dbReference type="NCBI Taxonomy" id="2219813"/>
    <lineage>
        <taxon>Bacteria</taxon>
        <taxon>Bacillati</taxon>
        <taxon>Cyanobacteriota</taxon>
        <taxon>Cyanophyceae</taxon>
        <taxon>Synechococcales</taxon>
        <taxon>Synechococcaceae</taxon>
        <taxon>Synechococcus</taxon>
    </lineage>
</organism>
<proteinExistence type="predicted"/>